<feature type="chain" id="PRO_5017258909" evidence="5">
    <location>
        <begin position="21"/>
        <end position="885"/>
    </location>
</feature>
<dbReference type="InterPro" id="IPR003112">
    <property type="entry name" value="Olfac-like_dom"/>
</dbReference>
<name>M4AFL5_XIPMA</name>
<accession>M4AFL5</accession>
<comment type="caution">
    <text evidence="3">Lacks conserved residue(s) required for the propagation of feature annotation.</text>
</comment>
<proteinExistence type="predicted"/>
<reference evidence="8" key="1">
    <citation type="submission" date="2012-01" db="EMBL/GenBank/DDBJ databases">
        <authorList>
            <person name="Walter R."/>
            <person name="Schartl M."/>
            <person name="Warren W."/>
        </authorList>
    </citation>
    <scope>NUCLEOTIDE SEQUENCE [LARGE SCALE GENOMIC DNA]</scope>
    <source>
        <strain evidence="8">JP 163 A</strain>
    </source>
</reference>
<dbReference type="Pfam" id="PF02191">
    <property type="entry name" value="OLF"/>
    <property type="match status" value="1"/>
</dbReference>
<dbReference type="OMA" id="SEPDPME"/>
<evidence type="ECO:0000313" key="8">
    <source>
        <dbReference type="Proteomes" id="UP000002852"/>
    </source>
</evidence>
<evidence type="ECO:0000256" key="3">
    <source>
        <dbReference type="PROSITE-ProRule" id="PRU00446"/>
    </source>
</evidence>
<dbReference type="PANTHER" id="PTHR23192:SF37">
    <property type="entry name" value="OLFACTOMEDIN-LIKE PROTEIN 2B"/>
    <property type="match status" value="1"/>
</dbReference>
<evidence type="ECO:0000256" key="4">
    <source>
        <dbReference type="SAM" id="MobiDB-lite"/>
    </source>
</evidence>
<feature type="signal peptide" evidence="5">
    <location>
        <begin position="1"/>
        <end position="20"/>
    </location>
</feature>
<reference evidence="7" key="4">
    <citation type="submission" date="2025-09" db="UniProtKB">
        <authorList>
            <consortium name="Ensembl"/>
        </authorList>
    </citation>
    <scope>IDENTIFICATION</scope>
    <source>
        <strain evidence="7">JP 163 A</strain>
    </source>
</reference>
<feature type="compositionally biased region" description="Polar residues" evidence="4">
    <location>
        <begin position="249"/>
        <end position="259"/>
    </location>
</feature>
<organism evidence="7 8">
    <name type="scientific">Xiphophorus maculatus</name>
    <name type="common">Southern platyfish</name>
    <name type="synonym">Platypoecilus maculatus</name>
    <dbReference type="NCBI Taxonomy" id="8083"/>
    <lineage>
        <taxon>Eukaryota</taxon>
        <taxon>Metazoa</taxon>
        <taxon>Chordata</taxon>
        <taxon>Craniata</taxon>
        <taxon>Vertebrata</taxon>
        <taxon>Euteleostomi</taxon>
        <taxon>Actinopterygii</taxon>
        <taxon>Neopterygii</taxon>
        <taxon>Teleostei</taxon>
        <taxon>Neoteleostei</taxon>
        <taxon>Acanthomorphata</taxon>
        <taxon>Ovalentaria</taxon>
        <taxon>Atherinomorphae</taxon>
        <taxon>Cyprinodontiformes</taxon>
        <taxon>Poeciliidae</taxon>
        <taxon>Poeciliinae</taxon>
        <taxon>Xiphophorus</taxon>
    </lineage>
</organism>
<dbReference type="SMART" id="SM00284">
    <property type="entry name" value="OLF"/>
    <property type="match status" value="1"/>
</dbReference>
<protein>
    <submittedName>
        <fullName evidence="7">Olfactomedin-like 2Ba</fullName>
    </submittedName>
</protein>
<feature type="region of interest" description="Disordered" evidence="4">
    <location>
        <begin position="236"/>
        <end position="259"/>
    </location>
</feature>
<dbReference type="GeneID" id="102219542"/>
<dbReference type="Proteomes" id="UP000002852">
    <property type="component" value="Unassembled WGS sequence"/>
</dbReference>
<comment type="subcellular location">
    <subcellularLocation>
        <location evidence="1">Secreted</location>
    </subcellularLocation>
</comment>
<feature type="region of interest" description="Disordered" evidence="4">
    <location>
        <begin position="356"/>
        <end position="376"/>
    </location>
</feature>
<dbReference type="GeneTree" id="ENSGT00940000157757"/>
<dbReference type="OrthoDB" id="8626508at2759"/>
<dbReference type="InterPro" id="IPR050605">
    <property type="entry name" value="Olfactomedin-like_domain"/>
</dbReference>
<keyword evidence="5" id="KW-0732">Signal</keyword>
<dbReference type="CTD" id="557997"/>
<dbReference type="GO" id="GO:0007165">
    <property type="term" value="P:signal transduction"/>
    <property type="evidence" value="ECO:0007669"/>
    <property type="project" value="TreeGrafter"/>
</dbReference>
<dbReference type="InParanoid" id="M4AFL5"/>
<dbReference type="PROSITE" id="PS51132">
    <property type="entry name" value="OLF"/>
    <property type="match status" value="1"/>
</dbReference>
<dbReference type="HOGENOM" id="CLU_024107_0_0_1"/>
<feature type="domain" description="Olfactomedin-like" evidence="6">
    <location>
        <begin position="624"/>
        <end position="882"/>
    </location>
</feature>
<evidence type="ECO:0000256" key="2">
    <source>
        <dbReference type="ARBA" id="ARBA00022525"/>
    </source>
</evidence>
<evidence type="ECO:0000256" key="5">
    <source>
        <dbReference type="SAM" id="SignalP"/>
    </source>
</evidence>
<evidence type="ECO:0000256" key="1">
    <source>
        <dbReference type="ARBA" id="ARBA00004613"/>
    </source>
</evidence>
<keyword evidence="2" id="KW-0964">Secreted</keyword>
<sequence length="885" mass="98996">MYRLCVFVAVCCAFSSRSSAAPKCRSTVPKVPDPSLLKSSAEDELQEEMEGQEDIISKLLGDYDKVKALSEGADCRCKCVVRPLSRSACRRIEEGSATVQDFYTVETITSGPECKCACIAPLSAVNPCGAEFRLKNLREAGKENVKLSTILELLEGSFYGMDLLKLHSLTNKLLQRVDHIEKMQAVSLNHTVGKVQPQENPLLKMQVTERPPAPFPHPHQDRRRADDVGEAAAYRYPQEKPEGKFTGENPPSLQPDSSGQITEVKSLNAMEPFDQALKPGSNGMIIRGMTFYKSEPDPMEPDHMVADDGEPGENLFEYHEFSGEGPVNYFIEENLLLHRAPRPRIQTWLRSFRPKTMDPAHNANKMSPPVKLKEAKPISETHNEIISDRGSKSLDVSGEASTVRSVTARATGATQLLPIKTTESQTDRSVTPWTISSTVATGAPSTIIPAETTNPNIVITTQPSLREDIKDSGQPLTKGYYPITEMETTSFEFKDQTKTTSGLNAIAETQTTVPVFATSNTPPSSPPVHPALYPTSTQTDASTLYVKTAPPQSSESYTPGDNAPPTITAVPTFPKVTTTPEQAAPIKSKYKFNWEEEEDVMADDLEAQEPMKSQKESSTSKAGECKDTLASIAEPVTHNNYGRPEGAWMKDPKSNDDKIYVTNFHYGNNLLEFHNLEVFKKGRFTNSYKLPYNWIGTGHVVYGGAFYYNRAFSRDIIKYDLRLRYVAAWTMLHDAVFEESSSPWEWRSHSSINFAVDENGLWIIYPALDDEGFLQEVVILSRLNPTDLSMQSETTWRTGLRRNNFGNCFVVCGVLYAVDSYNKRDANLEYAFDTHTNTQMTPRMPFINNYTYTTQIDYNPKEGVLYAWDNRHQVTYNIKFAYVDP</sequence>
<reference evidence="8" key="2">
    <citation type="journal article" date="2013" name="Nat. Genet.">
        <title>The genome of the platyfish, Xiphophorus maculatus, provides insights into evolutionary adaptation and several complex traits.</title>
        <authorList>
            <person name="Schartl M."/>
            <person name="Walter R.B."/>
            <person name="Shen Y."/>
            <person name="Garcia T."/>
            <person name="Catchen J."/>
            <person name="Amores A."/>
            <person name="Braasch I."/>
            <person name="Chalopin D."/>
            <person name="Volff J.N."/>
            <person name="Lesch K.P."/>
            <person name="Bisazza A."/>
            <person name="Minx P."/>
            <person name="Hillier L."/>
            <person name="Wilson R.K."/>
            <person name="Fuerstenberg S."/>
            <person name="Boore J."/>
            <person name="Searle S."/>
            <person name="Postlethwait J.H."/>
            <person name="Warren W.C."/>
        </authorList>
    </citation>
    <scope>NUCLEOTIDE SEQUENCE [LARGE SCALE GENOMIC DNA]</scope>
    <source>
        <strain evidence="8">JP 163 A</strain>
    </source>
</reference>
<dbReference type="AlphaFoldDB" id="M4AFL5"/>
<dbReference type="Ensembl" id="ENSXMAT00000013275.2">
    <property type="protein sequence ID" value="ENSXMAP00000013259.2"/>
    <property type="gene ID" value="ENSXMAG00000013228.2"/>
</dbReference>
<feature type="compositionally biased region" description="Polar residues" evidence="4">
    <location>
        <begin position="550"/>
        <end position="559"/>
    </location>
</feature>
<feature type="region of interest" description="Disordered" evidence="4">
    <location>
        <begin position="549"/>
        <end position="581"/>
    </location>
</feature>
<dbReference type="GO" id="GO:0005615">
    <property type="term" value="C:extracellular space"/>
    <property type="evidence" value="ECO:0007669"/>
    <property type="project" value="TreeGrafter"/>
</dbReference>
<evidence type="ECO:0000259" key="6">
    <source>
        <dbReference type="PROSITE" id="PS51132"/>
    </source>
</evidence>
<feature type="region of interest" description="Disordered" evidence="4">
    <location>
        <begin position="605"/>
        <end position="624"/>
    </location>
</feature>
<dbReference type="eggNOG" id="KOG3545">
    <property type="taxonomic scope" value="Eukaryota"/>
</dbReference>
<evidence type="ECO:0000313" key="7">
    <source>
        <dbReference type="Ensembl" id="ENSXMAP00000013259.2"/>
    </source>
</evidence>
<dbReference type="KEGG" id="xma:102219542"/>
<reference evidence="7" key="3">
    <citation type="submission" date="2025-08" db="UniProtKB">
        <authorList>
            <consortium name="Ensembl"/>
        </authorList>
    </citation>
    <scope>IDENTIFICATION</scope>
    <source>
        <strain evidence="7">JP 163 A</strain>
    </source>
</reference>
<dbReference type="FunCoup" id="M4AFL5">
    <property type="interactions" value="27"/>
</dbReference>
<keyword evidence="8" id="KW-1185">Reference proteome</keyword>
<dbReference type="RefSeq" id="XP_005795807.1">
    <property type="nucleotide sequence ID" value="XM_005795750.2"/>
</dbReference>
<dbReference type="PANTHER" id="PTHR23192">
    <property type="entry name" value="OLFACTOMEDIN-RELATED"/>
    <property type="match status" value="1"/>
</dbReference>